<keyword evidence="2" id="KW-1185">Reference proteome</keyword>
<dbReference type="InterPro" id="IPR013328">
    <property type="entry name" value="6PGD_dom2"/>
</dbReference>
<dbReference type="AlphaFoldDB" id="A0A840IFG3"/>
<sequence>MKPGVLAERNAFLLSERGPSRPQRQIVAKAASNANRIDQLPQLVKGWIADDAPLLVTCALGDDAPAAEPLVREIASARDGRETVLIVCENRAHPCYERLANDGRLTVCHAVVDRVCIAPKTARLPDRRRQVLVHAVWEWVVEQAPSQPEVLRQLESGGVLVVDDIAPFRERKLLVVNGLHQILALKCRLLGIEHLALGARHAEVLAVAEPFLDAIEAAHRARWPDFAHDVTYGPERVRVFGDMPDTTERILGDHLVRANLTSLLDRLDARVFAGARTASEHGFDVAVFADVVDLLIAIVGDGDLYYEPPELPAAVDDRTVVERFGALLRGWTTPRQSEQFVERFAEALAVTAA</sequence>
<accession>A0A840IFG3</accession>
<protein>
    <submittedName>
        <fullName evidence="1">Uncharacterized protein</fullName>
    </submittedName>
</protein>
<name>A0A840IFG3_9ACTN</name>
<dbReference type="Gene3D" id="1.10.1040.10">
    <property type="entry name" value="N-(1-d-carboxylethyl)-l-norvaline Dehydrogenase, domain 2"/>
    <property type="match status" value="1"/>
</dbReference>
<dbReference type="EMBL" id="JACHNU010000002">
    <property type="protein sequence ID" value="MBB4662804.1"/>
    <property type="molecule type" value="Genomic_DNA"/>
</dbReference>
<dbReference type="Proteomes" id="UP000585272">
    <property type="component" value="Unassembled WGS sequence"/>
</dbReference>
<organism evidence="1 2">
    <name type="scientific">Conexibacter arvalis</name>
    <dbReference type="NCBI Taxonomy" id="912552"/>
    <lineage>
        <taxon>Bacteria</taxon>
        <taxon>Bacillati</taxon>
        <taxon>Actinomycetota</taxon>
        <taxon>Thermoleophilia</taxon>
        <taxon>Solirubrobacterales</taxon>
        <taxon>Conexibacteraceae</taxon>
        <taxon>Conexibacter</taxon>
    </lineage>
</organism>
<gene>
    <name evidence="1" type="ORF">BDZ31_002390</name>
</gene>
<evidence type="ECO:0000313" key="2">
    <source>
        <dbReference type="Proteomes" id="UP000585272"/>
    </source>
</evidence>
<dbReference type="SUPFAM" id="SSF48179">
    <property type="entry name" value="6-phosphogluconate dehydrogenase C-terminal domain-like"/>
    <property type="match status" value="1"/>
</dbReference>
<comment type="caution">
    <text evidence="1">The sequence shown here is derived from an EMBL/GenBank/DDBJ whole genome shotgun (WGS) entry which is preliminary data.</text>
</comment>
<evidence type="ECO:0000313" key="1">
    <source>
        <dbReference type="EMBL" id="MBB4662804.1"/>
    </source>
</evidence>
<dbReference type="RefSeq" id="WP_183342267.1">
    <property type="nucleotide sequence ID" value="NZ_JACHNU010000002.1"/>
</dbReference>
<dbReference type="InterPro" id="IPR008927">
    <property type="entry name" value="6-PGluconate_DH-like_C_sf"/>
</dbReference>
<reference evidence="1 2" key="1">
    <citation type="submission" date="2020-08" db="EMBL/GenBank/DDBJ databases">
        <title>Genomic Encyclopedia of Archaeal and Bacterial Type Strains, Phase II (KMG-II): from individual species to whole genera.</title>
        <authorList>
            <person name="Goeker M."/>
        </authorList>
    </citation>
    <scope>NUCLEOTIDE SEQUENCE [LARGE SCALE GENOMIC DNA]</scope>
    <source>
        <strain evidence="1 2">DSM 23288</strain>
    </source>
</reference>
<proteinExistence type="predicted"/>